<gene>
    <name evidence="8" type="ORF">HH303_08355</name>
</gene>
<dbReference type="EMBL" id="JABBNT010000002">
    <property type="protein sequence ID" value="NMM44488.1"/>
    <property type="molecule type" value="Genomic_DNA"/>
</dbReference>
<reference evidence="8 9" key="1">
    <citation type="submission" date="2020-04" db="EMBL/GenBank/DDBJ databases">
        <title>Rhodospirillaceae bacterium KN72 isolated from deep sea.</title>
        <authorList>
            <person name="Zhang D.-C."/>
        </authorList>
    </citation>
    <scope>NUCLEOTIDE SEQUENCE [LARGE SCALE GENOMIC DNA]</scope>
    <source>
        <strain evidence="8 9">KN72</strain>
    </source>
</reference>
<name>A0A7Y0DZJ6_9PROT</name>
<evidence type="ECO:0000256" key="3">
    <source>
        <dbReference type="ARBA" id="ARBA00022692"/>
    </source>
</evidence>
<dbReference type="PANTHER" id="PTHR22911">
    <property type="entry name" value="ACYL-MALONYL CONDENSING ENZYME-RELATED"/>
    <property type="match status" value="1"/>
</dbReference>
<sequence>MLVAVTTLIARSMGPQIAGPDALHPVQVSWARFFFGASILLPLAAIRRVDLFRDTHWRLHIGRNLSGMCGVIGMFAAAGLMPLADSTAISFLSPLFAMVLAVIFLKETVGPWRWLAAAIAFTGAMVLTRPGSDAFQPAALIAFTAAAFLGSEMIFIKALSGRERPMKILAINNGMAATIITLLVIPFWKMPTGQQWVLMVVLGATMITAQSLFLRGIAIAEANLAAPFFYTTLIFAALYGWLLFGEVPGVFTIAGAALIVSGALLLTWRENLARQAARKALAKTG</sequence>
<feature type="transmembrane region" description="Helical" evidence="6">
    <location>
        <begin position="61"/>
        <end position="81"/>
    </location>
</feature>
<dbReference type="InterPro" id="IPR000620">
    <property type="entry name" value="EamA_dom"/>
</dbReference>
<evidence type="ECO:0000259" key="7">
    <source>
        <dbReference type="Pfam" id="PF00892"/>
    </source>
</evidence>
<protein>
    <submittedName>
        <fullName evidence="8">DMT family transporter</fullName>
    </submittedName>
</protein>
<feature type="transmembrane region" description="Helical" evidence="6">
    <location>
        <begin position="250"/>
        <end position="268"/>
    </location>
</feature>
<dbReference type="GO" id="GO:0016020">
    <property type="term" value="C:membrane"/>
    <property type="evidence" value="ECO:0007669"/>
    <property type="project" value="UniProtKB-SubCell"/>
</dbReference>
<proteinExistence type="inferred from homology"/>
<feature type="transmembrane region" description="Helical" evidence="6">
    <location>
        <begin position="87"/>
        <end position="105"/>
    </location>
</feature>
<feature type="transmembrane region" description="Helical" evidence="6">
    <location>
        <begin position="28"/>
        <end position="49"/>
    </location>
</feature>
<keyword evidence="3 6" id="KW-0812">Transmembrane</keyword>
<evidence type="ECO:0000313" key="9">
    <source>
        <dbReference type="Proteomes" id="UP000539372"/>
    </source>
</evidence>
<keyword evidence="9" id="KW-1185">Reference proteome</keyword>
<comment type="subcellular location">
    <subcellularLocation>
        <location evidence="1">Membrane</location>
        <topology evidence="1">Multi-pass membrane protein</topology>
    </subcellularLocation>
</comment>
<evidence type="ECO:0000256" key="4">
    <source>
        <dbReference type="ARBA" id="ARBA00022989"/>
    </source>
</evidence>
<evidence type="ECO:0000256" key="2">
    <source>
        <dbReference type="ARBA" id="ARBA00009853"/>
    </source>
</evidence>
<dbReference type="Proteomes" id="UP000539372">
    <property type="component" value="Unassembled WGS sequence"/>
</dbReference>
<feature type="domain" description="EamA" evidence="7">
    <location>
        <begin position="20"/>
        <end position="128"/>
    </location>
</feature>
<accession>A0A7Y0DZJ6</accession>
<evidence type="ECO:0000256" key="5">
    <source>
        <dbReference type="ARBA" id="ARBA00023136"/>
    </source>
</evidence>
<feature type="transmembrane region" description="Helical" evidence="6">
    <location>
        <begin position="112"/>
        <end position="128"/>
    </location>
</feature>
<comment type="caution">
    <text evidence="8">The sequence shown here is derived from an EMBL/GenBank/DDBJ whole genome shotgun (WGS) entry which is preliminary data.</text>
</comment>
<evidence type="ECO:0000313" key="8">
    <source>
        <dbReference type="EMBL" id="NMM44488.1"/>
    </source>
</evidence>
<feature type="transmembrane region" description="Helical" evidence="6">
    <location>
        <begin position="226"/>
        <end position="244"/>
    </location>
</feature>
<dbReference type="SUPFAM" id="SSF103481">
    <property type="entry name" value="Multidrug resistance efflux transporter EmrE"/>
    <property type="match status" value="2"/>
</dbReference>
<keyword evidence="5 6" id="KW-0472">Membrane</keyword>
<dbReference type="Pfam" id="PF00892">
    <property type="entry name" value="EamA"/>
    <property type="match status" value="2"/>
</dbReference>
<organism evidence="8 9">
    <name type="scientific">Pacificispira spongiicola</name>
    <dbReference type="NCBI Taxonomy" id="2729598"/>
    <lineage>
        <taxon>Bacteria</taxon>
        <taxon>Pseudomonadati</taxon>
        <taxon>Pseudomonadota</taxon>
        <taxon>Alphaproteobacteria</taxon>
        <taxon>Rhodospirillales</taxon>
        <taxon>Rhodospirillaceae</taxon>
        <taxon>Pacificispira</taxon>
    </lineage>
</organism>
<evidence type="ECO:0000256" key="1">
    <source>
        <dbReference type="ARBA" id="ARBA00004141"/>
    </source>
</evidence>
<feature type="transmembrane region" description="Helical" evidence="6">
    <location>
        <begin position="168"/>
        <end position="188"/>
    </location>
</feature>
<dbReference type="PANTHER" id="PTHR22911:SF6">
    <property type="entry name" value="SOLUTE CARRIER FAMILY 35 MEMBER G1"/>
    <property type="match status" value="1"/>
</dbReference>
<dbReference type="InterPro" id="IPR037185">
    <property type="entry name" value="EmrE-like"/>
</dbReference>
<feature type="transmembrane region" description="Helical" evidence="6">
    <location>
        <begin position="194"/>
        <end position="214"/>
    </location>
</feature>
<feature type="domain" description="EamA" evidence="7">
    <location>
        <begin position="138"/>
        <end position="267"/>
    </location>
</feature>
<comment type="similarity">
    <text evidence="2">Belongs to the drug/metabolite transporter (DMT) superfamily. 10 TMS drug/metabolite exporter (DME) (TC 2.A.7.3) family.</text>
</comment>
<feature type="transmembrane region" description="Helical" evidence="6">
    <location>
        <begin position="134"/>
        <end position="156"/>
    </location>
</feature>
<keyword evidence="4 6" id="KW-1133">Transmembrane helix</keyword>
<evidence type="ECO:0000256" key="6">
    <source>
        <dbReference type="SAM" id="Phobius"/>
    </source>
</evidence>
<dbReference type="AlphaFoldDB" id="A0A7Y0DZJ6"/>